<proteinExistence type="predicted"/>
<dbReference type="Pfam" id="PF03783">
    <property type="entry name" value="CsgG"/>
    <property type="match status" value="1"/>
</dbReference>
<reference evidence="1" key="2">
    <citation type="submission" date="2022-06" db="EMBL/GenBank/DDBJ databases">
        <title>Thermospira aquatica gen. nov., sp. nov.</title>
        <authorList>
            <person name="Ben Ali Gam Z."/>
            <person name="Labat M."/>
        </authorList>
    </citation>
    <scope>NUCLEOTIDE SEQUENCE</scope>
    <source>
        <strain evidence="1">F1F22</strain>
    </source>
</reference>
<evidence type="ECO:0008006" key="3">
    <source>
        <dbReference type="Google" id="ProtNLM"/>
    </source>
</evidence>
<organism evidence="1 2">
    <name type="scientific">Thermospira aquatica</name>
    <dbReference type="NCBI Taxonomy" id="2828656"/>
    <lineage>
        <taxon>Bacteria</taxon>
        <taxon>Pseudomonadati</taxon>
        <taxon>Spirochaetota</taxon>
        <taxon>Spirochaetia</taxon>
        <taxon>Brevinematales</taxon>
        <taxon>Thermospiraceae</taxon>
        <taxon>Thermospira</taxon>
    </lineage>
</organism>
<name>A0AAX3BDR9_9SPIR</name>
<dbReference type="KEGG" id="taqu:KDW03_12055"/>
<protein>
    <recommendedName>
        <fullName evidence="3">Curli production assembly/transport component CsgG</fullName>
    </recommendedName>
</protein>
<keyword evidence="2" id="KW-1185">Reference proteome</keyword>
<dbReference type="GO" id="GO:0030288">
    <property type="term" value="C:outer membrane-bounded periplasmic space"/>
    <property type="evidence" value="ECO:0007669"/>
    <property type="project" value="InterPro"/>
</dbReference>
<dbReference type="EMBL" id="CP073355">
    <property type="protein sequence ID" value="URA10194.1"/>
    <property type="molecule type" value="Genomic_DNA"/>
</dbReference>
<sequence length="374" mass="41819">MKRLIAIVLLGFVSMISLWGETEKVKIAILRIESRLDSSVDMDFLTEQLQMEVVNKQYFLVVERSQLNRILEEQKLRLSGLTEEEQATEIGSFLGAQKIWVGSLANFGEKYMITMKSIDTKTGVIDFADQVYAYDLESLPEIIPDLADRMVKRARGQNVPAYVAKRKLPKKEVVSSSANTSSWRSPQTWDRPDESFDIGFYGLRFTTNDQARAGGMLSLILKDPSDRNGEFFMDLRFYDGGISSNLSATGLMFNVGLNLNLLANGYVLLGGGIGIGFDIPSFTYTMPNQEYSISCFEWTIPFSLQFGIHLGRSFMLVAEAGVIAGLTPSLLESDYPENLPGQMVEDVYIPTELASYVKDGLTYGYAGVRLSFLY</sequence>
<gene>
    <name evidence="1" type="ORF">KDW03_12055</name>
</gene>
<dbReference type="Gene3D" id="3.40.50.10610">
    <property type="entry name" value="ABC-type transport auxiliary lipoprotein component"/>
    <property type="match status" value="1"/>
</dbReference>
<reference evidence="1" key="1">
    <citation type="submission" date="2021-04" db="EMBL/GenBank/DDBJ databases">
        <authorList>
            <person name="Postec A."/>
        </authorList>
    </citation>
    <scope>NUCLEOTIDE SEQUENCE</scope>
    <source>
        <strain evidence="1">F1F22</strain>
    </source>
</reference>
<evidence type="ECO:0000313" key="2">
    <source>
        <dbReference type="Proteomes" id="UP001056539"/>
    </source>
</evidence>
<dbReference type="InterPro" id="IPR005534">
    <property type="entry name" value="Curli_assmbl/transp-comp_CsgG"/>
</dbReference>
<dbReference type="RefSeq" id="WP_271435326.1">
    <property type="nucleotide sequence ID" value="NZ_CP073355.1"/>
</dbReference>
<accession>A0AAX3BDR9</accession>
<dbReference type="Proteomes" id="UP001056539">
    <property type="component" value="Chromosome"/>
</dbReference>
<evidence type="ECO:0000313" key="1">
    <source>
        <dbReference type="EMBL" id="URA10194.1"/>
    </source>
</evidence>
<dbReference type="AlphaFoldDB" id="A0AAX3BDR9"/>